<sequence length="143" mass="16328">MFDFCALERRRSRRHLHKRGVRQSLRLRDCGTEGSEAVRWEAPPGAGLRLLFEEKMIPICYCAYDTPGGGFLRRSDPAADPPDRSRVCSVPRIFHIDCHGLARHKQPSLDSHHEPQTPPVRRSRLPLQMARQGLPEGDQCGHR</sequence>
<accession>A0A1I7ZKY1</accession>
<organism evidence="2 3">
    <name type="scientific">Steinernema glaseri</name>
    <dbReference type="NCBI Taxonomy" id="37863"/>
    <lineage>
        <taxon>Eukaryota</taxon>
        <taxon>Metazoa</taxon>
        <taxon>Ecdysozoa</taxon>
        <taxon>Nematoda</taxon>
        <taxon>Chromadorea</taxon>
        <taxon>Rhabditida</taxon>
        <taxon>Tylenchina</taxon>
        <taxon>Panagrolaimomorpha</taxon>
        <taxon>Strongyloidoidea</taxon>
        <taxon>Steinernematidae</taxon>
        <taxon>Steinernema</taxon>
    </lineage>
</organism>
<proteinExistence type="predicted"/>
<protein>
    <submittedName>
        <fullName evidence="3">Uncharacterized protein</fullName>
    </submittedName>
</protein>
<evidence type="ECO:0000313" key="3">
    <source>
        <dbReference type="WBParaSite" id="L893_g27586.t1"/>
    </source>
</evidence>
<dbReference type="AlphaFoldDB" id="A0A1I7ZKY1"/>
<evidence type="ECO:0000313" key="2">
    <source>
        <dbReference type="Proteomes" id="UP000095287"/>
    </source>
</evidence>
<dbReference type="Proteomes" id="UP000095287">
    <property type="component" value="Unplaced"/>
</dbReference>
<dbReference type="WBParaSite" id="L893_g27586.t1">
    <property type="protein sequence ID" value="L893_g27586.t1"/>
    <property type="gene ID" value="L893_g27586"/>
</dbReference>
<keyword evidence="2" id="KW-1185">Reference proteome</keyword>
<reference evidence="3" key="1">
    <citation type="submission" date="2016-11" db="UniProtKB">
        <authorList>
            <consortium name="WormBaseParasite"/>
        </authorList>
    </citation>
    <scope>IDENTIFICATION</scope>
</reference>
<evidence type="ECO:0000256" key="1">
    <source>
        <dbReference type="SAM" id="MobiDB-lite"/>
    </source>
</evidence>
<name>A0A1I7ZKY1_9BILA</name>
<feature type="region of interest" description="Disordered" evidence="1">
    <location>
        <begin position="104"/>
        <end position="125"/>
    </location>
</feature>